<dbReference type="GO" id="GO:0015250">
    <property type="term" value="F:water channel activity"/>
    <property type="evidence" value="ECO:0007669"/>
    <property type="project" value="TreeGrafter"/>
</dbReference>
<comment type="similarity">
    <text evidence="2 7">Belongs to the MIP/aquaporin (TC 1.A.8) family.</text>
</comment>
<keyword evidence="11" id="KW-1185">Reference proteome</keyword>
<feature type="transmembrane region" description="Helical" evidence="8">
    <location>
        <begin position="140"/>
        <end position="162"/>
    </location>
</feature>
<dbReference type="AlphaFoldDB" id="J3P507"/>
<reference evidence="11" key="1">
    <citation type="submission" date="2010-07" db="EMBL/GenBank/DDBJ databases">
        <title>The genome sequence of Gaeumannomyces graminis var. tritici strain R3-111a-1.</title>
        <authorList>
            <consortium name="The Broad Institute Genome Sequencing Platform"/>
            <person name="Ma L.-J."/>
            <person name="Dead R."/>
            <person name="Young S."/>
            <person name="Zeng Q."/>
            <person name="Koehrsen M."/>
            <person name="Alvarado L."/>
            <person name="Berlin A."/>
            <person name="Chapman S.B."/>
            <person name="Chen Z."/>
            <person name="Freedman E."/>
            <person name="Gellesch M."/>
            <person name="Goldberg J."/>
            <person name="Griggs A."/>
            <person name="Gujja S."/>
            <person name="Heilman E.R."/>
            <person name="Heiman D."/>
            <person name="Hepburn T."/>
            <person name="Howarth C."/>
            <person name="Jen D."/>
            <person name="Larson L."/>
            <person name="Mehta T."/>
            <person name="Neiman D."/>
            <person name="Pearson M."/>
            <person name="Roberts A."/>
            <person name="Saif S."/>
            <person name="Shea T."/>
            <person name="Shenoy N."/>
            <person name="Sisk P."/>
            <person name="Stolte C."/>
            <person name="Sykes S."/>
            <person name="Walk T."/>
            <person name="White J."/>
            <person name="Yandava C."/>
            <person name="Haas B."/>
            <person name="Nusbaum C."/>
            <person name="Birren B."/>
        </authorList>
    </citation>
    <scope>NUCLEOTIDE SEQUENCE [LARGE SCALE GENOMIC DNA]</scope>
    <source>
        <strain evidence="11">R3-111a-1</strain>
    </source>
</reference>
<organism evidence="9">
    <name type="scientific">Gaeumannomyces tritici (strain R3-111a-1)</name>
    <name type="common">Wheat and barley take-all root rot fungus</name>
    <name type="synonym">Gaeumannomyces graminis var. tritici</name>
    <dbReference type="NCBI Taxonomy" id="644352"/>
    <lineage>
        <taxon>Eukaryota</taxon>
        <taxon>Fungi</taxon>
        <taxon>Dikarya</taxon>
        <taxon>Ascomycota</taxon>
        <taxon>Pezizomycotina</taxon>
        <taxon>Sordariomycetes</taxon>
        <taxon>Sordariomycetidae</taxon>
        <taxon>Magnaporthales</taxon>
        <taxon>Magnaporthaceae</taxon>
        <taxon>Gaeumannomyces</taxon>
    </lineage>
</organism>
<evidence type="ECO:0000256" key="7">
    <source>
        <dbReference type="RuleBase" id="RU000477"/>
    </source>
</evidence>
<dbReference type="eggNOG" id="KOG0224">
    <property type="taxonomic scope" value="Eukaryota"/>
</dbReference>
<evidence type="ECO:0000256" key="6">
    <source>
        <dbReference type="ARBA" id="ARBA00023136"/>
    </source>
</evidence>
<dbReference type="PANTHER" id="PTHR43829">
    <property type="entry name" value="AQUAPORIN OR AQUAGLYCEROPORIN RELATED"/>
    <property type="match status" value="1"/>
</dbReference>
<dbReference type="HOGENOM" id="CLU_020019_6_0_1"/>
<feature type="transmembrane region" description="Helical" evidence="8">
    <location>
        <begin position="106"/>
        <end position="128"/>
    </location>
</feature>
<dbReference type="PRINTS" id="PR00783">
    <property type="entry name" value="MINTRINSICP"/>
</dbReference>
<dbReference type="EnsemblFungi" id="EJT74755">
    <property type="protein sequence ID" value="EJT74755"/>
    <property type="gene ID" value="GGTG_08593"/>
</dbReference>
<dbReference type="VEuPathDB" id="FungiDB:GGTG_08593"/>
<dbReference type="SUPFAM" id="SSF81338">
    <property type="entry name" value="Aquaporin-like"/>
    <property type="match status" value="1"/>
</dbReference>
<keyword evidence="5 8" id="KW-1133">Transmembrane helix</keyword>
<evidence type="ECO:0000256" key="4">
    <source>
        <dbReference type="ARBA" id="ARBA00022692"/>
    </source>
</evidence>
<evidence type="ECO:0008006" key="12">
    <source>
        <dbReference type="Google" id="ProtNLM"/>
    </source>
</evidence>
<keyword evidence="3 7" id="KW-0813">Transport</keyword>
<reference evidence="10" key="4">
    <citation type="journal article" date="2015" name="G3 (Bethesda)">
        <title>Genome sequences of three phytopathogenic species of the Magnaporthaceae family of fungi.</title>
        <authorList>
            <person name="Okagaki L.H."/>
            <person name="Nunes C.C."/>
            <person name="Sailsbery J."/>
            <person name="Clay B."/>
            <person name="Brown D."/>
            <person name="John T."/>
            <person name="Oh Y."/>
            <person name="Young N."/>
            <person name="Fitzgerald M."/>
            <person name="Haas B.J."/>
            <person name="Zeng Q."/>
            <person name="Young S."/>
            <person name="Adiconis X."/>
            <person name="Fan L."/>
            <person name="Levin J.Z."/>
            <person name="Mitchell T.K."/>
            <person name="Okubara P.A."/>
            <person name="Farman M.L."/>
            <person name="Kohn L.M."/>
            <person name="Birren B."/>
            <person name="Ma L.-J."/>
            <person name="Dean R.A."/>
        </authorList>
    </citation>
    <scope>NUCLEOTIDE SEQUENCE</scope>
    <source>
        <strain evidence="10">R3-111a-1</strain>
    </source>
</reference>
<keyword evidence="6 8" id="KW-0472">Membrane</keyword>
<gene>
    <name evidence="10" type="primary">20349051</name>
    <name evidence="9" type="ORF">GGTG_08593</name>
</gene>
<dbReference type="Pfam" id="PF00230">
    <property type="entry name" value="MIP"/>
    <property type="match status" value="1"/>
</dbReference>
<accession>J3P507</accession>
<evidence type="ECO:0000313" key="10">
    <source>
        <dbReference type="EnsemblFungi" id="EJT74755"/>
    </source>
</evidence>
<dbReference type="Gene3D" id="1.20.1080.10">
    <property type="entry name" value="Glycerol uptake facilitator protein"/>
    <property type="match status" value="1"/>
</dbReference>
<dbReference type="PANTHER" id="PTHR43829:SF14">
    <property type="entry name" value="AQUAPORIN 3"/>
    <property type="match status" value="1"/>
</dbReference>
<evidence type="ECO:0000256" key="8">
    <source>
        <dbReference type="SAM" id="Phobius"/>
    </source>
</evidence>
<evidence type="ECO:0000313" key="9">
    <source>
        <dbReference type="EMBL" id="EJT74755.1"/>
    </source>
</evidence>
<proteinExistence type="inferred from homology"/>
<evidence type="ECO:0000313" key="11">
    <source>
        <dbReference type="Proteomes" id="UP000006039"/>
    </source>
</evidence>
<sequence>MASTLVALELPHDTLSDLHNDPLSHLHMSLSRAHTLHGDSPACLTPSQSSMSFSAPHKKQAAQQVDCAVHDALERHVSQQLPPYKPVSQRKLSREARRPRWLRECIAELLGVFFFVFPGLASIAAFTIHHSLDKDSASAFGSIFQIGWGMGMGVSFAVITCAPTSGGHFNPAITLCLALWQGFPWRKVPRYIVSQILGAFLAALTILAMYWTHIQDMIARLVAEGKPLVGGGSPASIFAPYPNADQQSMLHVLLIEFFADAFIAVVVWAALDPSNPFIHPASIPFVIGIAYADMIWGFGAVTLSTNLARDLGCRMVAGILFGSEAFTHRNYAPIGMLVNIPATLLGTAVYELALRDSLMVIGKGHARHADGEAALFTHMRKAKLLDEEQGIKC</sequence>
<dbReference type="GO" id="GO:0005886">
    <property type="term" value="C:plasma membrane"/>
    <property type="evidence" value="ECO:0007669"/>
    <property type="project" value="TreeGrafter"/>
</dbReference>
<comment type="subcellular location">
    <subcellularLocation>
        <location evidence="1">Membrane</location>
        <topology evidence="1">Multi-pass membrane protein</topology>
    </subcellularLocation>
</comment>
<dbReference type="InterPro" id="IPR050363">
    <property type="entry name" value="MIP/Aquaporin"/>
</dbReference>
<protein>
    <recommendedName>
        <fullName evidence="12">Glycerol uptake facilitator protein</fullName>
    </recommendedName>
</protein>
<feature type="transmembrane region" description="Helical" evidence="8">
    <location>
        <begin position="250"/>
        <end position="271"/>
    </location>
</feature>
<dbReference type="GeneID" id="20349051"/>
<keyword evidence="4 7" id="KW-0812">Transmembrane</keyword>
<dbReference type="STRING" id="644352.J3P507"/>
<reference evidence="9" key="2">
    <citation type="submission" date="2010-07" db="EMBL/GenBank/DDBJ databases">
        <authorList>
            <consortium name="The Broad Institute Genome Sequencing Platform"/>
            <consortium name="Broad Institute Genome Sequencing Center for Infectious Disease"/>
            <person name="Ma L.-J."/>
            <person name="Dead R."/>
            <person name="Young S."/>
            <person name="Zeng Q."/>
            <person name="Koehrsen M."/>
            <person name="Alvarado L."/>
            <person name="Berlin A."/>
            <person name="Chapman S.B."/>
            <person name="Chen Z."/>
            <person name="Freedman E."/>
            <person name="Gellesch M."/>
            <person name="Goldberg J."/>
            <person name="Griggs A."/>
            <person name="Gujja S."/>
            <person name="Heilman E.R."/>
            <person name="Heiman D."/>
            <person name="Hepburn T."/>
            <person name="Howarth C."/>
            <person name="Jen D."/>
            <person name="Larson L."/>
            <person name="Mehta T."/>
            <person name="Neiman D."/>
            <person name="Pearson M."/>
            <person name="Roberts A."/>
            <person name="Saif S."/>
            <person name="Shea T."/>
            <person name="Shenoy N."/>
            <person name="Sisk P."/>
            <person name="Stolte C."/>
            <person name="Sykes S."/>
            <person name="Walk T."/>
            <person name="White J."/>
            <person name="Yandava C."/>
            <person name="Haas B."/>
            <person name="Nusbaum C."/>
            <person name="Birren B."/>
        </authorList>
    </citation>
    <scope>NUCLEOTIDE SEQUENCE</scope>
    <source>
        <strain evidence="9">R3-111a-1</strain>
    </source>
</reference>
<dbReference type="GO" id="GO:0015254">
    <property type="term" value="F:glycerol channel activity"/>
    <property type="evidence" value="ECO:0007669"/>
    <property type="project" value="TreeGrafter"/>
</dbReference>
<dbReference type="RefSeq" id="XP_009224699.1">
    <property type="nucleotide sequence ID" value="XM_009226435.1"/>
</dbReference>
<dbReference type="Proteomes" id="UP000006039">
    <property type="component" value="Unassembled WGS sequence"/>
</dbReference>
<reference evidence="9" key="3">
    <citation type="submission" date="2010-09" db="EMBL/GenBank/DDBJ databases">
        <title>Annotation of Gaeumannomyces graminis var. tritici R3-111a-1.</title>
        <authorList>
            <consortium name="The Broad Institute Genome Sequencing Platform"/>
            <person name="Ma L.-J."/>
            <person name="Dead R."/>
            <person name="Young S.K."/>
            <person name="Zeng Q."/>
            <person name="Gargeya S."/>
            <person name="Fitzgerald M."/>
            <person name="Haas B."/>
            <person name="Abouelleil A."/>
            <person name="Alvarado L."/>
            <person name="Arachchi H.M."/>
            <person name="Berlin A."/>
            <person name="Brown A."/>
            <person name="Chapman S.B."/>
            <person name="Chen Z."/>
            <person name="Dunbar C."/>
            <person name="Freedman E."/>
            <person name="Gearin G."/>
            <person name="Gellesch M."/>
            <person name="Goldberg J."/>
            <person name="Griggs A."/>
            <person name="Gujja S."/>
            <person name="Heiman D."/>
            <person name="Howarth C."/>
            <person name="Larson L."/>
            <person name="Lui A."/>
            <person name="MacDonald P.J.P."/>
            <person name="Mehta T."/>
            <person name="Montmayeur A."/>
            <person name="Murphy C."/>
            <person name="Neiman D."/>
            <person name="Pearson M."/>
            <person name="Priest M."/>
            <person name="Roberts A."/>
            <person name="Saif S."/>
            <person name="Shea T."/>
            <person name="Shenoy N."/>
            <person name="Sisk P."/>
            <person name="Stolte C."/>
            <person name="Sykes S."/>
            <person name="Yandava C."/>
            <person name="Wortman J."/>
            <person name="Nusbaum C."/>
            <person name="Birren B."/>
        </authorList>
    </citation>
    <scope>NUCLEOTIDE SEQUENCE</scope>
    <source>
        <strain evidence="9">R3-111a-1</strain>
    </source>
</reference>
<reference evidence="10" key="5">
    <citation type="submission" date="2018-04" db="UniProtKB">
        <authorList>
            <consortium name="EnsemblFungi"/>
        </authorList>
    </citation>
    <scope>IDENTIFICATION</scope>
    <source>
        <strain evidence="10">R3-111a-1</strain>
    </source>
</reference>
<evidence type="ECO:0000256" key="3">
    <source>
        <dbReference type="ARBA" id="ARBA00022448"/>
    </source>
</evidence>
<dbReference type="InterPro" id="IPR023271">
    <property type="entry name" value="Aquaporin-like"/>
</dbReference>
<name>J3P507_GAET3</name>
<evidence type="ECO:0000256" key="2">
    <source>
        <dbReference type="ARBA" id="ARBA00006175"/>
    </source>
</evidence>
<feature type="transmembrane region" description="Helical" evidence="8">
    <location>
        <begin position="283"/>
        <end position="305"/>
    </location>
</feature>
<feature type="transmembrane region" description="Helical" evidence="8">
    <location>
        <begin position="191"/>
        <end position="211"/>
    </location>
</feature>
<evidence type="ECO:0000256" key="5">
    <source>
        <dbReference type="ARBA" id="ARBA00022989"/>
    </source>
</evidence>
<evidence type="ECO:0000256" key="1">
    <source>
        <dbReference type="ARBA" id="ARBA00004141"/>
    </source>
</evidence>
<dbReference type="InterPro" id="IPR000425">
    <property type="entry name" value="MIP"/>
</dbReference>
<dbReference type="EMBL" id="GL385398">
    <property type="protein sequence ID" value="EJT74755.1"/>
    <property type="molecule type" value="Genomic_DNA"/>
</dbReference>